<accession>A0A8S5QPB4</accession>
<dbReference type="EMBL" id="BK015695">
    <property type="protein sequence ID" value="DAE20460.1"/>
    <property type="molecule type" value="Genomic_DNA"/>
</dbReference>
<sequence length="29" mass="3541">MKYVDILEIIVMIFISENLFLIPFILYHL</sequence>
<keyword evidence="1" id="KW-0472">Membrane</keyword>
<evidence type="ECO:0000313" key="2">
    <source>
        <dbReference type="EMBL" id="DAE20460.1"/>
    </source>
</evidence>
<reference evidence="2" key="1">
    <citation type="journal article" date="2021" name="Proc. Natl. Acad. Sci. U.S.A.">
        <title>A Catalog of Tens of Thousands of Viruses from Human Metagenomes Reveals Hidden Associations with Chronic Diseases.</title>
        <authorList>
            <person name="Tisza M.J."/>
            <person name="Buck C.B."/>
        </authorList>
    </citation>
    <scope>NUCLEOTIDE SEQUENCE</scope>
    <source>
        <strain evidence="2">CtPbe19</strain>
    </source>
</reference>
<protein>
    <submittedName>
        <fullName evidence="2">Uncharacterized protein</fullName>
    </submittedName>
</protein>
<name>A0A8S5QPB4_9CAUD</name>
<feature type="transmembrane region" description="Helical" evidence="1">
    <location>
        <begin position="6"/>
        <end position="27"/>
    </location>
</feature>
<proteinExistence type="predicted"/>
<evidence type="ECO:0000256" key="1">
    <source>
        <dbReference type="SAM" id="Phobius"/>
    </source>
</evidence>
<keyword evidence="1" id="KW-0812">Transmembrane</keyword>
<keyword evidence="1" id="KW-1133">Transmembrane helix</keyword>
<organism evidence="2">
    <name type="scientific">Podoviridae sp. ctPbe19</name>
    <dbReference type="NCBI Taxonomy" id="2826554"/>
    <lineage>
        <taxon>Viruses</taxon>
        <taxon>Duplodnaviria</taxon>
        <taxon>Heunggongvirae</taxon>
        <taxon>Uroviricota</taxon>
        <taxon>Caudoviricetes</taxon>
    </lineage>
</organism>